<gene>
    <name evidence="16" type="ORF">GCM10011409_13130</name>
</gene>
<evidence type="ECO:0000256" key="9">
    <source>
        <dbReference type="ARBA" id="ARBA00022777"/>
    </source>
</evidence>
<dbReference type="Gene3D" id="3.30.450.20">
    <property type="entry name" value="PAS domain"/>
    <property type="match status" value="2"/>
</dbReference>
<organism evidence="16 17">
    <name type="scientific">Lentibacillus populi</name>
    <dbReference type="NCBI Taxonomy" id="1827502"/>
    <lineage>
        <taxon>Bacteria</taxon>
        <taxon>Bacillati</taxon>
        <taxon>Bacillota</taxon>
        <taxon>Bacilli</taxon>
        <taxon>Bacillales</taxon>
        <taxon>Bacillaceae</taxon>
        <taxon>Lentibacillus</taxon>
    </lineage>
</organism>
<keyword evidence="7 14" id="KW-0812">Transmembrane</keyword>
<keyword evidence="11 14" id="KW-1133">Transmembrane helix</keyword>
<evidence type="ECO:0000256" key="10">
    <source>
        <dbReference type="ARBA" id="ARBA00022840"/>
    </source>
</evidence>
<name>A0A9W5TVX3_9BACI</name>
<reference evidence="16" key="1">
    <citation type="journal article" date="2014" name="Int. J. Syst. Evol. Microbiol.">
        <title>Complete genome sequence of Corynebacterium casei LMG S-19264T (=DSM 44701T), isolated from a smear-ripened cheese.</title>
        <authorList>
            <consortium name="US DOE Joint Genome Institute (JGI-PGF)"/>
            <person name="Walter F."/>
            <person name="Albersmeier A."/>
            <person name="Kalinowski J."/>
            <person name="Ruckert C."/>
        </authorList>
    </citation>
    <scope>NUCLEOTIDE SEQUENCE</scope>
    <source>
        <strain evidence="16">CGMCC 1.15454</strain>
    </source>
</reference>
<evidence type="ECO:0000313" key="16">
    <source>
        <dbReference type="EMBL" id="GGB37059.1"/>
    </source>
</evidence>
<protein>
    <recommendedName>
        <fullName evidence="3">histidine kinase</fullName>
        <ecNumber evidence="3">2.7.13.3</ecNumber>
    </recommendedName>
</protein>
<comment type="catalytic activity">
    <reaction evidence="1">
        <text>ATP + protein L-histidine = ADP + protein N-phospho-L-histidine.</text>
        <dbReference type="EC" id="2.7.13.3"/>
    </reaction>
</comment>
<dbReference type="SUPFAM" id="SSF103190">
    <property type="entry name" value="Sensory domain-like"/>
    <property type="match status" value="1"/>
</dbReference>
<dbReference type="InterPro" id="IPR035965">
    <property type="entry name" value="PAS-like_dom_sf"/>
</dbReference>
<dbReference type="SUPFAM" id="SSF55890">
    <property type="entry name" value="Sporulation response regulatory protein Spo0B"/>
    <property type="match status" value="1"/>
</dbReference>
<evidence type="ECO:0000256" key="13">
    <source>
        <dbReference type="ARBA" id="ARBA00023136"/>
    </source>
</evidence>
<feature type="transmembrane region" description="Helical" evidence="14">
    <location>
        <begin position="173"/>
        <end position="192"/>
    </location>
</feature>
<keyword evidence="9" id="KW-0418">Kinase</keyword>
<dbReference type="InterPro" id="IPR004358">
    <property type="entry name" value="Sig_transdc_His_kin-like_C"/>
</dbReference>
<dbReference type="Pfam" id="PF00989">
    <property type="entry name" value="PAS"/>
    <property type="match status" value="1"/>
</dbReference>
<keyword evidence="8" id="KW-0547">Nucleotide-binding</keyword>
<dbReference type="GO" id="GO:0005524">
    <property type="term" value="F:ATP binding"/>
    <property type="evidence" value="ECO:0007669"/>
    <property type="project" value="UniProtKB-KW"/>
</dbReference>
<evidence type="ECO:0000256" key="4">
    <source>
        <dbReference type="ARBA" id="ARBA00022475"/>
    </source>
</evidence>
<evidence type="ECO:0000313" key="17">
    <source>
        <dbReference type="Proteomes" id="UP000621492"/>
    </source>
</evidence>
<keyword evidence="17" id="KW-1185">Reference proteome</keyword>
<dbReference type="Pfam" id="PF17203">
    <property type="entry name" value="sCache_3_2"/>
    <property type="match status" value="1"/>
</dbReference>
<evidence type="ECO:0000256" key="1">
    <source>
        <dbReference type="ARBA" id="ARBA00000085"/>
    </source>
</evidence>
<evidence type="ECO:0000256" key="11">
    <source>
        <dbReference type="ARBA" id="ARBA00022989"/>
    </source>
</evidence>
<dbReference type="CDD" id="cd16915">
    <property type="entry name" value="HATPase_DpiB-CitA-like"/>
    <property type="match status" value="1"/>
</dbReference>
<evidence type="ECO:0000256" key="7">
    <source>
        <dbReference type="ARBA" id="ARBA00022692"/>
    </source>
</evidence>
<dbReference type="Pfam" id="PF14689">
    <property type="entry name" value="SPOB_a"/>
    <property type="match status" value="1"/>
</dbReference>
<dbReference type="Gene3D" id="3.30.565.10">
    <property type="entry name" value="Histidine kinase-like ATPase, C-terminal domain"/>
    <property type="match status" value="1"/>
</dbReference>
<dbReference type="FunFam" id="3.30.450.20:FF:000018">
    <property type="entry name" value="Sensor histidine kinase DcuS"/>
    <property type="match status" value="1"/>
</dbReference>
<dbReference type="PANTHER" id="PTHR43547:SF3">
    <property type="entry name" value="SENSOR PROTEIN CITS"/>
    <property type="match status" value="1"/>
</dbReference>
<feature type="domain" description="Histidine kinase" evidence="15">
    <location>
        <begin position="311"/>
        <end position="525"/>
    </location>
</feature>
<keyword evidence="4" id="KW-1003">Cell membrane</keyword>
<evidence type="ECO:0000256" key="3">
    <source>
        <dbReference type="ARBA" id="ARBA00012438"/>
    </source>
</evidence>
<evidence type="ECO:0000256" key="12">
    <source>
        <dbReference type="ARBA" id="ARBA00023012"/>
    </source>
</evidence>
<evidence type="ECO:0000259" key="15">
    <source>
        <dbReference type="PROSITE" id="PS50109"/>
    </source>
</evidence>
<evidence type="ECO:0000256" key="6">
    <source>
        <dbReference type="ARBA" id="ARBA00022679"/>
    </source>
</evidence>
<feature type="transmembrane region" description="Helical" evidence="14">
    <location>
        <begin position="12"/>
        <end position="32"/>
    </location>
</feature>
<dbReference type="InterPro" id="IPR039506">
    <property type="entry name" value="SPOB_a"/>
</dbReference>
<dbReference type="GO" id="GO:0006355">
    <property type="term" value="P:regulation of DNA-templated transcription"/>
    <property type="evidence" value="ECO:0007669"/>
    <property type="project" value="InterPro"/>
</dbReference>
<dbReference type="SMART" id="SM00387">
    <property type="entry name" value="HATPase_c"/>
    <property type="match status" value="1"/>
</dbReference>
<dbReference type="SUPFAM" id="SSF55874">
    <property type="entry name" value="ATPase domain of HSP90 chaperone/DNA topoisomerase II/histidine kinase"/>
    <property type="match status" value="1"/>
</dbReference>
<dbReference type="PRINTS" id="PR00344">
    <property type="entry name" value="BCTRLSENSOR"/>
</dbReference>
<keyword evidence="5" id="KW-0597">Phosphoprotein</keyword>
<dbReference type="GO" id="GO:0000155">
    <property type="term" value="F:phosphorelay sensor kinase activity"/>
    <property type="evidence" value="ECO:0007669"/>
    <property type="project" value="InterPro"/>
</dbReference>
<proteinExistence type="predicted"/>
<accession>A0A9W5TVX3</accession>
<dbReference type="GO" id="GO:0005886">
    <property type="term" value="C:plasma membrane"/>
    <property type="evidence" value="ECO:0007669"/>
    <property type="project" value="UniProtKB-SubCell"/>
</dbReference>
<dbReference type="InterPro" id="IPR013767">
    <property type="entry name" value="PAS_fold"/>
</dbReference>
<reference evidence="16" key="2">
    <citation type="submission" date="2020-09" db="EMBL/GenBank/DDBJ databases">
        <authorList>
            <person name="Sun Q."/>
            <person name="Zhou Y."/>
        </authorList>
    </citation>
    <scope>NUCLEOTIDE SEQUENCE</scope>
    <source>
        <strain evidence="16">CGMCC 1.15454</strain>
    </source>
</reference>
<dbReference type="Pfam" id="PF02518">
    <property type="entry name" value="HATPase_c"/>
    <property type="match status" value="1"/>
</dbReference>
<evidence type="ECO:0000256" key="5">
    <source>
        <dbReference type="ARBA" id="ARBA00022553"/>
    </source>
</evidence>
<dbReference type="RefSeq" id="WP_155555006.1">
    <property type="nucleotide sequence ID" value="NZ_BMJD01000007.1"/>
</dbReference>
<dbReference type="SUPFAM" id="SSF55785">
    <property type="entry name" value="PYP-like sensor domain (PAS domain)"/>
    <property type="match status" value="1"/>
</dbReference>
<dbReference type="InterPro" id="IPR033463">
    <property type="entry name" value="sCache_3"/>
</dbReference>
<comment type="caution">
    <text evidence="16">The sequence shown here is derived from an EMBL/GenBank/DDBJ whole genome shotgun (WGS) entry which is preliminary data.</text>
</comment>
<dbReference type="InterPro" id="IPR005467">
    <property type="entry name" value="His_kinase_dom"/>
</dbReference>
<keyword evidence="10" id="KW-0067">ATP-binding</keyword>
<dbReference type="InterPro" id="IPR036890">
    <property type="entry name" value="HATPase_C_sf"/>
</dbReference>
<dbReference type="AlphaFoldDB" id="A0A9W5TVX3"/>
<sequence>MKRVSLQTKILGLITSLILFVTILLAGIISYIESEETEENIGKRALNVATAVSFMPTVREAFELDDPAAVIQPLVEKIRKKVGAEYIVVGNADSIRYAHPDESKLGKHMVGGDNAKALVHGQYYTSKATGSLGPALRGKAPIFNGQGNIIGIVSVGFMVEDIKVIVLKKLLKISSVALLVLVFGIIGGVLLARNIRKDTLGLEPYEIASLYRDRNAILQSIKEGIIAIDKDGYISMMNPSARKILSLHHDIKFKKIEEIIPNTEMYQVLQTGELKKDEEMALKDREIIVNRTPIIENGKVVGVVASFRDKTEVNEMLNALSDVRKYSEDLRAQTHEFTNKLYVLSGLLQLGHYAEAIELIQKESALHLNQNKVVFEQIQDKTVQAILLGKISKASEKKISFTIDDNSSLDIVPKQIDMVKLITILGNLIDNAMEAVEANETKHVTFFTTDLGEDIIFEIADNGRGIPEDTIANIFETGFSTKGKFDRGYGLASVKEIVDELKGSIVVHNQPDGGAVFSVFIPKKVGGR</sequence>
<evidence type="ECO:0000256" key="14">
    <source>
        <dbReference type="SAM" id="Phobius"/>
    </source>
</evidence>
<keyword evidence="6" id="KW-0808">Transferase</keyword>
<keyword evidence="12" id="KW-0902">Two-component regulatory system</keyword>
<dbReference type="PROSITE" id="PS50109">
    <property type="entry name" value="HIS_KIN"/>
    <property type="match status" value="1"/>
</dbReference>
<keyword evidence="13 14" id="KW-0472">Membrane</keyword>
<dbReference type="PANTHER" id="PTHR43547">
    <property type="entry name" value="TWO-COMPONENT HISTIDINE KINASE"/>
    <property type="match status" value="1"/>
</dbReference>
<dbReference type="EMBL" id="BMJD01000007">
    <property type="protein sequence ID" value="GGB37059.1"/>
    <property type="molecule type" value="Genomic_DNA"/>
</dbReference>
<evidence type="ECO:0000256" key="8">
    <source>
        <dbReference type="ARBA" id="ARBA00022741"/>
    </source>
</evidence>
<dbReference type="Proteomes" id="UP000621492">
    <property type="component" value="Unassembled WGS sequence"/>
</dbReference>
<comment type="subcellular location">
    <subcellularLocation>
        <location evidence="2">Cell membrane</location>
        <topology evidence="2">Multi-pass membrane protein</topology>
    </subcellularLocation>
</comment>
<dbReference type="InterPro" id="IPR003594">
    <property type="entry name" value="HATPase_dom"/>
</dbReference>
<dbReference type="InterPro" id="IPR029151">
    <property type="entry name" value="Sensor-like_sf"/>
</dbReference>
<dbReference type="InterPro" id="IPR016120">
    <property type="entry name" value="Sig_transdc_His_kin_SpoOB"/>
</dbReference>
<dbReference type="EC" id="2.7.13.3" evidence="3"/>
<dbReference type="Gene3D" id="1.10.287.130">
    <property type="match status" value="1"/>
</dbReference>
<evidence type="ECO:0000256" key="2">
    <source>
        <dbReference type="ARBA" id="ARBA00004651"/>
    </source>
</evidence>